<proteinExistence type="predicted"/>
<name>A0A2N9IXT6_FAGSY</name>
<organism evidence="2">
    <name type="scientific">Fagus sylvatica</name>
    <name type="common">Beechnut</name>
    <dbReference type="NCBI Taxonomy" id="28930"/>
    <lineage>
        <taxon>Eukaryota</taxon>
        <taxon>Viridiplantae</taxon>
        <taxon>Streptophyta</taxon>
        <taxon>Embryophyta</taxon>
        <taxon>Tracheophyta</taxon>
        <taxon>Spermatophyta</taxon>
        <taxon>Magnoliopsida</taxon>
        <taxon>eudicotyledons</taxon>
        <taxon>Gunneridae</taxon>
        <taxon>Pentapetalae</taxon>
        <taxon>rosids</taxon>
        <taxon>fabids</taxon>
        <taxon>Fagales</taxon>
        <taxon>Fagaceae</taxon>
        <taxon>Fagus</taxon>
    </lineage>
</organism>
<feature type="transmembrane region" description="Helical" evidence="1">
    <location>
        <begin position="35"/>
        <end position="51"/>
    </location>
</feature>
<sequence length="109" mass="11505">MPFNLGKARFNSQSARDALVVRAVDLHNAVTKVKIWVWLLWVAIGVGWVAVPGSGGFAGGLGEELDLGLGVVGCCDWVSGGLLRLGIVIGLAVEEEIWVLVAEVYGVDC</sequence>
<reference evidence="2" key="1">
    <citation type="submission" date="2018-02" db="EMBL/GenBank/DDBJ databases">
        <authorList>
            <person name="Cohen D.B."/>
            <person name="Kent A.D."/>
        </authorList>
    </citation>
    <scope>NUCLEOTIDE SEQUENCE</scope>
</reference>
<dbReference type="AlphaFoldDB" id="A0A2N9IXT6"/>
<evidence type="ECO:0000313" key="2">
    <source>
        <dbReference type="EMBL" id="SPD29070.1"/>
    </source>
</evidence>
<accession>A0A2N9IXT6</accession>
<keyword evidence="1" id="KW-0472">Membrane</keyword>
<keyword evidence="1" id="KW-1133">Transmembrane helix</keyword>
<evidence type="ECO:0000256" key="1">
    <source>
        <dbReference type="SAM" id="Phobius"/>
    </source>
</evidence>
<keyword evidence="1" id="KW-0812">Transmembrane</keyword>
<gene>
    <name evidence="2" type="ORF">FSB_LOCUS56952</name>
</gene>
<dbReference type="EMBL" id="OIVN01006258">
    <property type="protein sequence ID" value="SPD29070.1"/>
    <property type="molecule type" value="Genomic_DNA"/>
</dbReference>
<protein>
    <submittedName>
        <fullName evidence="2">Uncharacterized protein</fullName>
    </submittedName>
</protein>